<evidence type="ECO:0000256" key="1">
    <source>
        <dbReference type="SAM" id="Phobius"/>
    </source>
</evidence>
<dbReference type="HOGENOM" id="CLU_208990_0_0_6"/>
<dbReference type="RefSeq" id="WP_011996868.1">
    <property type="nucleotide sequence ID" value="NC_009727.1"/>
</dbReference>
<dbReference type="Proteomes" id="UP000008555">
    <property type="component" value="Chromosome"/>
</dbReference>
<organism evidence="2 3">
    <name type="scientific">Coxiella burnetii (strain Dugway 5J108-111)</name>
    <dbReference type="NCBI Taxonomy" id="434922"/>
    <lineage>
        <taxon>Bacteria</taxon>
        <taxon>Pseudomonadati</taxon>
        <taxon>Pseudomonadota</taxon>
        <taxon>Gammaproteobacteria</taxon>
        <taxon>Legionellales</taxon>
        <taxon>Coxiellaceae</taxon>
        <taxon>Coxiella</taxon>
    </lineage>
</organism>
<evidence type="ECO:0000313" key="2">
    <source>
        <dbReference type="EMBL" id="ABS77917.1"/>
    </source>
</evidence>
<proteinExistence type="predicted"/>
<keyword evidence="1" id="KW-0812">Transmembrane</keyword>
<gene>
    <name evidence="2" type="ordered locus">CBUD_1000</name>
</gene>
<dbReference type="EMBL" id="CP000733">
    <property type="protein sequence ID" value="ABS77917.1"/>
    <property type="molecule type" value="Genomic_DNA"/>
</dbReference>
<evidence type="ECO:0000313" key="3">
    <source>
        <dbReference type="Proteomes" id="UP000008555"/>
    </source>
</evidence>
<name>A9KG37_COXBN</name>
<dbReference type="AlphaFoldDB" id="A9KG37"/>
<accession>A9KG37</accession>
<dbReference type="KEGG" id="cbd:CBUD_1000"/>
<keyword evidence="1" id="KW-1133">Transmembrane helix</keyword>
<keyword evidence="1" id="KW-0472">Membrane</keyword>
<reference evidence="2 3" key="1">
    <citation type="journal article" date="2009" name="Infect. Immun.">
        <title>Comparative genomics reveal extensive transposon-mediated genomic plasticity and diversity among potential effector proteins within the genus Coxiella.</title>
        <authorList>
            <person name="Beare P.A."/>
            <person name="Unsworth N."/>
            <person name="Andoh M."/>
            <person name="Voth D.E."/>
            <person name="Omsland A."/>
            <person name="Gilk S.D."/>
            <person name="Williams K.P."/>
            <person name="Sobral B.W."/>
            <person name="Kupko J.J.III."/>
            <person name="Porcella S.F."/>
            <person name="Samuel J.E."/>
            <person name="Heinzen R.A."/>
        </authorList>
    </citation>
    <scope>NUCLEOTIDE SEQUENCE [LARGE SCALE GENOMIC DNA]</scope>
    <source>
        <strain evidence="2 3">Dugway 5J108-111</strain>
    </source>
</reference>
<sequence length="61" mass="7066">MSPNQRAKIIYDIFYLPISPLLLALENIISILVRKKVLPLTNGWLNPIQWKYNDQKKSGKA</sequence>
<feature type="transmembrane region" description="Helical" evidence="1">
    <location>
        <begin position="12"/>
        <end position="33"/>
    </location>
</feature>
<protein>
    <submittedName>
        <fullName evidence="2">Uncharacterized protein</fullName>
    </submittedName>
</protein>